<evidence type="ECO:0000313" key="1">
    <source>
        <dbReference type="EMBL" id="KAG8580095.1"/>
    </source>
</evidence>
<name>A0AAV7C615_ENGPU</name>
<keyword evidence="2" id="KW-1185">Reference proteome</keyword>
<proteinExistence type="predicted"/>
<dbReference type="Proteomes" id="UP000824782">
    <property type="component" value="Unassembled WGS sequence"/>
</dbReference>
<gene>
    <name evidence="1" type="ORF">GDO81_007136</name>
</gene>
<dbReference type="AlphaFoldDB" id="A0AAV7C615"/>
<evidence type="ECO:0000313" key="2">
    <source>
        <dbReference type="Proteomes" id="UP000824782"/>
    </source>
</evidence>
<organism evidence="1 2">
    <name type="scientific">Engystomops pustulosus</name>
    <name type="common">Tungara frog</name>
    <name type="synonym">Physalaemus pustulosus</name>
    <dbReference type="NCBI Taxonomy" id="76066"/>
    <lineage>
        <taxon>Eukaryota</taxon>
        <taxon>Metazoa</taxon>
        <taxon>Chordata</taxon>
        <taxon>Craniata</taxon>
        <taxon>Vertebrata</taxon>
        <taxon>Euteleostomi</taxon>
        <taxon>Amphibia</taxon>
        <taxon>Batrachia</taxon>
        <taxon>Anura</taxon>
        <taxon>Neobatrachia</taxon>
        <taxon>Hyloidea</taxon>
        <taxon>Leptodactylidae</taxon>
        <taxon>Leiuperinae</taxon>
        <taxon>Engystomops</taxon>
    </lineage>
</organism>
<sequence>MAVISCHRRLYFNKCTSFRRKVRMPLNSIWAMGDCRHFFTGKLQRIGVQNSALSYRHSHKGLWAGKRSAYSHSGQAVPVRLVLNTNNVSVALLPYLIC</sequence>
<dbReference type="EMBL" id="WNYA01000003">
    <property type="protein sequence ID" value="KAG8580095.1"/>
    <property type="molecule type" value="Genomic_DNA"/>
</dbReference>
<protein>
    <submittedName>
        <fullName evidence="1">Uncharacterized protein</fullName>
    </submittedName>
</protein>
<accession>A0AAV7C615</accession>
<comment type="caution">
    <text evidence="1">The sequence shown here is derived from an EMBL/GenBank/DDBJ whole genome shotgun (WGS) entry which is preliminary data.</text>
</comment>
<reference evidence="1" key="1">
    <citation type="thesis" date="2020" institute="ProQuest LLC" country="789 East Eisenhower Parkway, Ann Arbor, MI, USA">
        <title>Comparative Genomics and Chromosome Evolution.</title>
        <authorList>
            <person name="Mudd A.B."/>
        </authorList>
    </citation>
    <scope>NUCLEOTIDE SEQUENCE</scope>
    <source>
        <strain evidence="1">237g6f4</strain>
        <tissue evidence="1">Blood</tissue>
    </source>
</reference>